<evidence type="ECO:0000256" key="8">
    <source>
        <dbReference type="ARBA" id="ARBA00022989"/>
    </source>
</evidence>
<feature type="domain" description="Cadherin" evidence="15">
    <location>
        <begin position="1523"/>
        <end position="1627"/>
    </location>
</feature>
<evidence type="ECO:0000256" key="7">
    <source>
        <dbReference type="ARBA" id="ARBA00022889"/>
    </source>
</evidence>
<dbReference type="PRINTS" id="PR00205">
    <property type="entry name" value="CADHERIN"/>
</dbReference>
<dbReference type="FunFam" id="2.60.40.60:FF:000037">
    <property type="entry name" value="FAT atypical cadherin 1"/>
    <property type="match status" value="1"/>
</dbReference>
<dbReference type="SMART" id="SM00181">
    <property type="entry name" value="EGF"/>
    <property type="match status" value="2"/>
</dbReference>
<dbReference type="SUPFAM" id="SSF49313">
    <property type="entry name" value="Cadherin-like"/>
    <property type="match status" value="18"/>
</dbReference>
<keyword evidence="2" id="KW-0245">EGF-like domain</keyword>
<feature type="domain" description="Cadherin" evidence="15">
    <location>
        <begin position="612"/>
        <end position="774"/>
    </location>
</feature>
<dbReference type="PROSITE" id="PS50268">
    <property type="entry name" value="CADHERIN_2"/>
    <property type="match status" value="16"/>
</dbReference>
<dbReference type="PANTHER" id="PTHR24026:SF126">
    <property type="entry name" value="PROTOCADHERIN FAT 4"/>
    <property type="match status" value="1"/>
</dbReference>
<evidence type="ECO:0000256" key="9">
    <source>
        <dbReference type="ARBA" id="ARBA00023136"/>
    </source>
</evidence>
<dbReference type="GO" id="GO:0007156">
    <property type="term" value="P:homophilic cell adhesion via plasma membrane adhesion molecules"/>
    <property type="evidence" value="ECO:0007669"/>
    <property type="project" value="InterPro"/>
</dbReference>
<evidence type="ECO:0000256" key="6">
    <source>
        <dbReference type="ARBA" id="ARBA00022837"/>
    </source>
</evidence>
<feature type="domain" description="Cadherin" evidence="15">
    <location>
        <begin position="391"/>
        <end position="495"/>
    </location>
</feature>
<feature type="domain" description="Cadherin" evidence="15">
    <location>
        <begin position="977"/>
        <end position="1084"/>
    </location>
</feature>
<evidence type="ECO:0000256" key="5">
    <source>
        <dbReference type="ARBA" id="ARBA00022737"/>
    </source>
</evidence>
<name>A0A3Q0J8E7_DIACI</name>
<dbReference type="PROSITE" id="PS00232">
    <property type="entry name" value="CADHERIN_1"/>
    <property type="match status" value="8"/>
</dbReference>
<dbReference type="Pfam" id="PF00028">
    <property type="entry name" value="Cadherin"/>
    <property type="match status" value="12"/>
</dbReference>
<keyword evidence="11" id="KW-0325">Glycoprotein</keyword>
<dbReference type="GeneID" id="103516597"/>
<dbReference type="PaxDb" id="121845-A0A3Q0J8E7"/>
<dbReference type="RefSeq" id="XP_026684739.1">
    <property type="nucleotide sequence ID" value="XM_026828938.1"/>
</dbReference>
<dbReference type="GO" id="GO:0007424">
    <property type="term" value="P:open tracheal system development"/>
    <property type="evidence" value="ECO:0007669"/>
    <property type="project" value="UniProtKB-ARBA"/>
</dbReference>
<keyword evidence="4" id="KW-0732">Signal</keyword>
<dbReference type="InterPro" id="IPR015919">
    <property type="entry name" value="Cadherin-like_sf"/>
</dbReference>
<feature type="transmembrane region" description="Helical" evidence="14">
    <location>
        <begin position="2210"/>
        <end position="2230"/>
    </location>
</feature>
<evidence type="ECO:0000256" key="12">
    <source>
        <dbReference type="PROSITE-ProRule" id="PRU00043"/>
    </source>
</evidence>
<feature type="domain" description="Cadherin" evidence="15">
    <location>
        <begin position="1085"/>
        <end position="1181"/>
    </location>
</feature>
<keyword evidence="3 14" id="KW-0812">Transmembrane</keyword>
<accession>A0A3Q0J8E7</accession>
<evidence type="ECO:0000313" key="16">
    <source>
        <dbReference type="Proteomes" id="UP000079169"/>
    </source>
</evidence>
<evidence type="ECO:0000259" key="15">
    <source>
        <dbReference type="PROSITE" id="PS50268"/>
    </source>
</evidence>
<dbReference type="GO" id="GO:0048513">
    <property type="term" value="P:animal organ development"/>
    <property type="evidence" value="ECO:0007669"/>
    <property type="project" value="UniProtKB-ARBA"/>
</dbReference>
<feature type="domain" description="Cadherin" evidence="15">
    <location>
        <begin position="285"/>
        <end position="390"/>
    </location>
</feature>
<dbReference type="STRING" id="121845.A0A3Q0J8E7"/>
<keyword evidence="6 12" id="KW-0106">Calcium</keyword>
<keyword evidence="7" id="KW-0130">Cell adhesion</keyword>
<evidence type="ECO:0000313" key="17">
    <source>
        <dbReference type="RefSeq" id="XP_026684739.1"/>
    </source>
</evidence>
<keyword evidence="8 14" id="KW-1133">Transmembrane helix</keyword>
<keyword evidence="5" id="KW-0677">Repeat</keyword>
<feature type="domain" description="Cadherin" evidence="15">
    <location>
        <begin position="1182"/>
        <end position="1346"/>
    </location>
</feature>
<dbReference type="InterPro" id="IPR002126">
    <property type="entry name" value="Cadherin-like_dom"/>
</dbReference>
<dbReference type="PANTHER" id="PTHR24026">
    <property type="entry name" value="FAT ATYPICAL CADHERIN-RELATED"/>
    <property type="match status" value="1"/>
</dbReference>
<sequence length="2476" mass="271455">MENIIVFVAGQEFDLLVRATDHGSPNQSSTARVSIQVVRLPDESKNPPTIKSPDQRVEVTENDAVGFLVALIQASDPDGDTLWYRIVDGDPNSTFSIGNVPDESKNPPTIKSPDQRVEVTENDAVGFLVALIQASDPDGDTLWYRIVDGDPNSTFSIGNDKGNVLLARRVDWETQAQYTLNISVSDGIHTVYTKVSEQHGRLVNRRTRVRSQRRYDIFRLLPNPSSSVFIPGAIRTVVNLDHESLPRIEFHVQVTDLGRPRLTSDTLAKVIVEVTDTNDCPPQFSQDVYNTNISESVPVGSEILKVAASDSDQESKVLYSIHHAQSPLSAALFRIDFHSGALSVAQPLDRESLSHHLLTIMARDQGTPAKRNFARVSINVLDSNDHPPEFATSLVKGRVFETSAVGTNIVQVVATDRDHGENGVVTYSIASGNIGNVFTMDPILGTIQTARPLDLSLMSEYMLLVKATDQGAPPLAATVPVQIIVVMADNDPPRFAKAELAAELFENEPPGTVVRHIEARSTSSLVFEIIRGDSDDMFSINKGSRRIKAGPILGLNTPESNSGVLLTKKPLDYEATRIYNLSVTATNMAGAKAVCSVIVHILDRNDNTPYFTQLNYTGYVSEAAPIGALVLTNTSLPLVIRAEDKDSETNALLEYSIVESAARRMFHIVSTTGIQPCSTEVSVNVKVIDKSMPVFDKQFYSVSVREDIQIHSPLPLTIRAESPLNRKLIYSITGGNSREQFAVDFNTDQGTPSLSSLTHVWLSVLDINDNPPKLDQMAYTCFLSEDAARGQFVTVVTASDPDVGDHDRITYSIVGGNQQQTFSMDPRTGIITLINLHKLGEAKVHLLNISASDGVYTSFARVRVEMLSANRAPPQFDKHQYDVKMMENQAPGSRVIRVHARDEDSGEIVYTMPSQSLQEIFYMNNATGELIAKISLDREVRKVYEIPVIASDSGGRSGFATVRLRISDDNDNAPIFLLPQYRISIPSSLAVNSGFLKVKASDLDEDLNGAMEYAIYEREGKGVADLFAINKHTGGLSLAKSPVSYENQVFQFFVRASDRGIPPLHADVPIEVYVMNPKDQRPVFEQEDEKFFISEASPIGSVITTMKLVSSIPVQFKLISGSPTFTIDSTGQITLAAPLDREHKSVYSLGVEAYTDSSPPLSAMCEVTVQILDVNDNSPVFSSDSYSIAFAENVPEGTPVLKGINSQIRYSLGNTSADLFHIDAEDGSIYIKRSLDHEVQALHHLTVIATDQGTPSLSSLTHVWLSVNLFPGVNRKVKYTLIDSADGHFLIAPDSGIVTLAKPLDRETVASYNLTVRATDSGSPQLSTLSILTVSVLDVNDNPPEFVSRVYIATIPENASPDTEVARVTATSLDTGVNAQVTYAIIGGNEHGKFFIDTQTGVISIADVLDFEKAREYLLTIQATDLGTPPLYSQASVNISVTDVNDNAPEFTQMSFSAVVSEDLAPGELVTQVRVLGSIPASAFFSLVLRTTLGENCGVPELASFTMLNIEVSDVNDNPPLFSQHNYTAIVQEDKMPGWAVCQLSVSDADIDPNGPPYTFDIRSGDSSGVFRIDPDGTVRTAAKLSYRVKENFLLQVRVFDNGTPPLYSDTWLIIKVIEESQFPPAVTPLEIWVGSYQDRWPGGELGRVHATDQDPYDTLSYFISHPRNSLFSMDERTGTLLTGPGLDSGTYHLNISVSDGKFTSYLPVKLTVEPLWDDMLQHALSIRLSGVTPHHFILSEKKALLRALRSALNTDLNLLSVQPAGQGDLDVLLHIIIDGFTLASLNEALKSVGLNTISWQCECLNGVCKQRVTFSPDVISPIATDVTSFVSPSHTHLVYCACHNGYAGNRCEQKASRCSCTNPDKCSPECVNALEPPCASNNTCSYRASSAIYNITLEEIIIGSVAVSTLLLLICCILCIRKCCRVIEESQFPPAVTPLEIWVGSYQDRWPGGELGRVHATDQDPYDTLSYFISHPRNSLFSMDERTGTLLTGPGLDSGTYHLNISVSDGKFTSYLPVKLTVEPLWDDMLQHALSIRLSGVTPHHFILSEKKALLRALRSALNTDLNLLSVQPAGQGDLDVLLHIEGGFTLASLNEALKSVGLNTISWQCECLNGVCKQRVTFSPDVISPIATDVTSFVSPSHTHLVYCACHNGYAGNRCEQKASRCSCTNPDKCSPECVNALEPPCASNNTCSYRASSAIYNITLEEIIIGSVAVSTLLLLICCILCIRKCCRARRRRRNARLDKEVSVLNSEVKRTSKLSNLQVSQHTRPASYTGATNNDILYSAVTQLNNLDTLRSYGSAGDELEMPPDYLRNLNHAPANKINNDLKRNLDQTPPRVPKRTVSCTDDNDVTFINTRGGYHWDCSDWVRPSHALPNISEVPGSEVPDSSSLHSTDSHETQPLNPAVLNMCHDPCRDLETLNEEMYLSYRSDEEEDDVVPYGFPRRHRLTSQSDMSTHLCEIEDSDREGQTSTV</sequence>
<feature type="domain" description="Cadherin" evidence="15">
    <location>
        <begin position="1952"/>
        <end position="2046"/>
    </location>
</feature>
<feature type="domain" description="Cadherin" evidence="15">
    <location>
        <begin position="1347"/>
        <end position="1451"/>
    </location>
</feature>
<protein>
    <submittedName>
        <fullName evidence="17">LOW QUALITY PROTEIN: fat-like cadherin-related tumor suppressor homolog</fullName>
    </submittedName>
</protein>
<keyword evidence="10" id="KW-1015">Disulfide bond</keyword>
<gene>
    <name evidence="17" type="primary">LOC103516597</name>
</gene>
<dbReference type="FunFam" id="2.60.40.60:FF:000021">
    <property type="entry name" value="FAT atypical cadherin 1"/>
    <property type="match status" value="1"/>
</dbReference>
<dbReference type="FunFam" id="2.60.40.60:FF:000100">
    <property type="entry name" value="protocadherin Fat 2"/>
    <property type="match status" value="1"/>
</dbReference>
<reference evidence="17" key="1">
    <citation type="submission" date="2025-08" db="UniProtKB">
        <authorList>
            <consortium name="RefSeq"/>
        </authorList>
    </citation>
    <scope>IDENTIFICATION</scope>
</reference>
<feature type="domain" description="Cadherin" evidence="15">
    <location>
        <begin position="775"/>
        <end position="876"/>
    </location>
</feature>
<dbReference type="Gene3D" id="2.60.40.60">
    <property type="entry name" value="Cadherins"/>
    <property type="match status" value="18"/>
</dbReference>
<dbReference type="GO" id="GO:0030855">
    <property type="term" value="P:epithelial cell differentiation"/>
    <property type="evidence" value="ECO:0007669"/>
    <property type="project" value="UniProtKB-ARBA"/>
</dbReference>
<feature type="domain" description="Cadherin" evidence="15">
    <location>
        <begin position="111"/>
        <end position="284"/>
    </location>
</feature>
<evidence type="ECO:0000256" key="2">
    <source>
        <dbReference type="ARBA" id="ARBA00022536"/>
    </source>
</evidence>
<keyword evidence="16" id="KW-1185">Reference proteome</keyword>
<comment type="subcellular location">
    <subcellularLocation>
        <location evidence="1">Cell membrane</location>
        <topology evidence="1">Single-pass type I membrane protein</topology>
    </subcellularLocation>
</comment>
<dbReference type="CDD" id="cd11304">
    <property type="entry name" value="Cadherin_repeat"/>
    <property type="match status" value="16"/>
</dbReference>
<feature type="domain" description="Cadherin" evidence="15">
    <location>
        <begin position="1642"/>
        <end position="1736"/>
    </location>
</feature>
<dbReference type="GO" id="GO:0007163">
    <property type="term" value="P:establishment or maintenance of cell polarity"/>
    <property type="evidence" value="ECO:0007669"/>
    <property type="project" value="UniProtKB-ARBA"/>
</dbReference>
<dbReference type="InterPro" id="IPR020894">
    <property type="entry name" value="Cadherin_CS"/>
</dbReference>
<evidence type="ECO:0000256" key="11">
    <source>
        <dbReference type="ARBA" id="ARBA00023180"/>
    </source>
</evidence>
<dbReference type="FunFam" id="2.60.40.60:FF:000020">
    <property type="entry name" value="Dachsous cadherin-related 1b"/>
    <property type="match status" value="1"/>
</dbReference>
<evidence type="ECO:0000256" key="14">
    <source>
        <dbReference type="SAM" id="Phobius"/>
    </source>
</evidence>
<dbReference type="KEGG" id="dci:103516597"/>
<feature type="region of interest" description="Disordered" evidence="13">
    <location>
        <begin position="2381"/>
        <end position="2407"/>
    </location>
</feature>
<evidence type="ECO:0000256" key="1">
    <source>
        <dbReference type="ARBA" id="ARBA00004251"/>
    </source>
</evidence>
<evidence type="ECO:0000256" key="4">
    <source>
        <dbReference type="ARBA" id="ARBA00022729"/>
    </source>
</evidence>
<evidence type="ECO:0000256" key="13">
    <source>
        <dbReference type="SAM" id="MobiDB-lite"/>
    </source>
</evidence>
<feature type="region of interest" description="Disordered" evidence="13">
    <location>
        <begin position="2455"/>
        <end position="2476"/>
    </location>
</feature>
<dbReference type="InterPro" id="IPR000742">
    <property type="entry name" value="EGF"/>
</dbReference>
<feature type="domain" description="Cadherin" evidence="15">
    <location>
        <begin position="877"/>
        <end position="976"/>
    </location>
</feature>
<dbReference type="FunFam" id="2.60.40.60:FF:000041">
    <property type="entry name" value="FAT atypical cadherin 1"/>
    <property type="match status" value="1"/>
</dbReference>
<dbReference type="FunFam" id="2.60.40.60:FF:000013">
    <property type="entry name" value="Cadherin EGF LAG seven-pass G-type receptor"/>
    <property type="match status" value="2"/>
</dbReference>
<dbReference type="GO" id="GO:0005509">
    <property type="term" value="F:calcium ion binding"/>
    <property type="evidence" value="ECO:0007669"/>
    <property type="project" value="UniProtKB-UniRule"/>
</dbReference>
<evidence type="ECO:0000256" key="10">
    <source>
        <dbReference type="ARBA" id="ARBA00023157"/>
    </source>
</evidence>
<evidence type="ECO:0000256" key="3">
    <source>
        <dbReference type="ARBA" id="ARBA00022692"/>
    </source>
</evidence>
<proteinExistence type="predicted"/>
<dbReference type="GO" id="GO:0005886">
    <property type="term" value="C:plasma membrane"/>
    <property type="evidence" value="ECO:0007669"/>
    <property type="project" value="UniProtKB-SubCell"/>
</dbReference>
<dbReference type="GO" id="GO:0008104">
    <property type="term" value="P:intracellular protein localization"/>
    <property type="evidence" value="ECO:0007669"/>
    <property type="project" value="UniProtKB-ARBA"/>
</dbReference>
<dbReference type="SMART" id="SM00112">
    <property type="entry name" value="CA"/>
    <property type="match status" value="15"/>
</dbReference>
<feature type="domain" description="Cadherin" evidence="15">
    <location>
        <begin position="2"/>
        <end position="50"/>
    </location>
</feature>
<dbReference type="FunFam" id="2.60.40.60:FF:000033">
    <property type="entry name" value="FAT atypical cadherin 1"/>
    <property type="match status" value="1"/>
</dbReference>
<dbReference type="GO" id="GO:0001736">
    <property type="term" value="P:establishment of planar polarity"/>
    <property type="evidence" value="ECO:0007669"/>
    <property type="project" value="UniProtKB-ARBA"/>
</dbReference>
<feature type="domain" description="Cadherin" evidence="15">
    <location>
        <begin position="1485"/>
        <end position="1522"/>
    </location>
</feature>
<dbReference type="Proteomes" id="UP000079169">
    <property type="component" value="Unplaced"/>
</dbReference>
<dbReference type="FunFam" id="2.60.40.60:FF:000026">
    <property type="entry name" value="FAT atypical cadherin 1"/>
    <property type="match status" value="1"/>
</dbReference>
<feature type="domain" description="Cadherin" evidence="15">
    <location>
        <begin position="496"/>
        <end position="611"/>
    </location>
</feature>
<keyword evidence="9 14" id="KW-0472">Membrane</keyword>
<organism evidence="16 17">
    <name type="scientific">Diaphorina citri</name>
    <name type="common">Asian citrus psyllid</name>
    <dbReference type="NCBI Taxonomy" id="121845"/>
    <lineage>
        <taxon>Eukaryota</taxon>
        <taxon>Metazoa</taxon>
        <taxon>Ecdysozoa</taxon>
        <taxon>Arthropoda</taxon>
        <taxon>Hexapoda</taxon>
        <taxon>Insecta</taxon>
        <taxon>Pterygota</taxon>
        <taxon>Neoptera</taxon>
        <taxon>Paraneoptera</taxon>
        <taxon>Hemiptera</taxon>
        <taxon>Sternorrhyncha</taxon>
        <taxon>Psylloidea</taxon>
        <taxon>Psyllidae</taxon>
        <taxon>Diaphorininae</taxon>
        <taxon>Diaphorina</taxon>
    </lineage>
</organism>